<dbReference type="NCBIfam" id="TIGR00069">
    <property type="entry name" value="hisD"/>
    <property type="match status" value="1"/>
</dbReference>
<evidence type="ECO:0000256" key="7">
    <source>
        <dbReference type="ARBA" id="ARBA00049489"/>
    </source>
</evidence>
<evidence type="ECO:0000256" key="9">
    <source>
        <dbReference type="PIRNR" id="PIRNR000099"/>
    </source>
</evidence>
<dbReference type="EC" id="1.1.1.23" evidence="3 8"/>
<feature type="binding site" evidence="8 12">
    <location>
        <position position="259"/>
    </location>
    <ligand>
        <name>substrate</name>
    </ligand>
</feature>
<dbReference type="PRINTS" id="PR00083">
    <property type="entry name" value="HOLDHDRGNASE"/>
</dbReference>
<dbReference type="OrthoDB" id="9805269at2"/>
<feature type="binding site" evidence="8 13">
    <location>
        <position position="259"/>
    </location>
    <ligand>
        <name>Zn(2+)</name>
        <dbReference type="ChEBI" id="CHEBI:29105"/>
    </ligand>
</feature>
<dbReference type="AlphaFoldDB" id="A0A1W1W2F9"/>
<feature type="binding site" evidence="8 13">
    <location>
        <position position="256"/>
    </location>
    <ligand>
        <name>Zn(2+)</name>
        <dbReference type="ChEBI" id="CHEBI:29105"/>
    </ligand>
</feature>
<protein>
    <recommendedName>
        <fullName evidence="3 8">Histidinol dehydrogenase</fullName>
        <shortName evidence="8">HDH</shortName>
        <ecNumber evidence="3 8">1.1.1.23</ecNumber>
    </recommendedName>
</protein>
<keyword evidence="16" id="KW-1185">Reference proteome</keyword>
<name>A0A1W1W2F9_9FIRM</name>
<dbReference type="Proteomes" id="UP000192569">
    <property type="component" value="Chromosome I"/>
</dbReference>
<evidence type="ECO:0000256" key="10">
    <source>
        <dbReference type="PIRSR" id="PIRSR000099-1"/>
    </source>
</evidence>
<dbReference type="UniPathway" id="UPA00031">
    <property type="reaction ID" value="UER00014"/>
</dbReference>
<evidence type="ECO:0000256" key="14">
    <source>
        <dbReference type="RuleBase" id="RU004175"/>
    </source>
</evidence>
<feature type="active site" description="Proton acceptor" evidence="8 10">
    <location>
        <position position="325"/>
    </location>
</feature>
<dbReference type="Gene3D" id="1.20.5.1300">
    <property type="match status" value="1"/>
</dbReference>
<feature type="binding site" evidence="8 11">
    <location>
        <position position="126"/>
    </location>
    <ligand>
        <name>NAD(+)</name>
        <dbReference type="ChEBI" id="CHEBI:57540"/>
    </ligand>
</feature>
<evidence type="ECO:0000256" key="8">
    <source>
        <dbReference type="HAMAP-Rule" id="MF_01024"/>
    </source>
</evidence>
<sequence>MLRLIEGWDPVWFKAWAGRLKAQEEAAARVRAIVEDVRREGQAAVVRYTQELDGVFLPPESFRVTEEELVAAWESINSQMLLALRRAKENIMDYHRRQLPNSWFMTDKLGNVLGQICRPLQRVGIYIPGGTAAYPSSVLMTALPAKVAGVEEIVLVTPPRPDGSVHPLVLVAALEAGVTEIYKMGGAQAIAALAYGTEYIRPVDKIVGPGNLYVTLAKKEVYGQVDIDMLAGPSEIVVVADKCARPDWVAADLLSQAEHDPLAGAALITPERSLAEAVIQELNKQLKLLPRASIASRALENYGAAIVVKDMYQALERANTLAPEHLELYVTDPWRWLGMVYNAGAIFLGPYSPEPVGDYLAGPSHVLPTGGTGRFYSGLSIDTFIKKSSVIAYHPQGLLDIAREVEELARAEGLEAHARAIALRTRN</sequence>
<dbReference type="FunFam" id="3.40.50.1980:FF:000026">
    <property type="entry name" value="Histidinol dehydrogenase"/>
    <property type="match status" value="1"/>
</dbReference>
<feature type="binding site" evidence="8 11">
    <location>
        <position position="211"/>
    </location>
    <ligand>
        <name>NAD(+)</name>
        <dbReference type="ChEBI" id="CHEBI:57540"/>
    </ligand>
</feature>
<feature type="binding site" evidence="8 12">
    <location>
        <position position="412"/>
    </location>
    <ligand>
        <name>substrate</name>
    </ligand>
</feature>
<dbReference type="GO" id="GO:0004399">
    <property type="term" value="F:histidinol dehydrogenase activity"/>
    <property type="evidence" value="ECO:0007669"/>
    <property type="project" value="UniProtKB-UniRule"/>
</dbReference>
<evidence type="ECO:0000256" key="3">
    <source>
        <dbReference type="ARBA" id="ARBA00012965"/>
    </source>
</evidence>
<comment type="cofactor">
    <cofactor evidence="8 13">
        <name>Zn(2+)</name>
        <dbReference type="ChEBI" id="CHEBI:29105"/>
    </cofactor>
    <text evidence="8 13">Binds 1 zinc ion per subunit.</text>
</comment>
<comment type="function">
    <text evidence="1 8">Catalyzes the sequential NAD-dependent oxidations of L-histidinol to L-histidinaldehyde and then to L-histidine.</text>
</comment>
<comment type="similarity">
    <text evidence="2 8 9 14">Belongs to the histidinol dehydrogenase family.</text>
</comment>
<reference evidence="15 16" key="1">
    <citation type="submission" date="2017-04" db="EMBL/GenBank/DDBJ databases">
        <authorList>
            <person name="Afonso C.L."/>
            <person name="Miller P.J."/>
            <person name="Scott M.A."/>
            <person name="Spackman E."/>
            <person name="Goraichik I."/>
            <person name="Dimitrov K.M."/>
            <person name="Suarez D.L."/>
            <person name="Swayne D.E."/>
        </authorList>
    </citation>
    <scope>NUCLEOTIDE SEQUENCE [LARGE SCALE GENOMIC DNA]</scope>
    <source>
        <strain evidence="15 16">ToBE</strain>
    </source>
</reference>
<dbReference type="PIRSF" id="PIRSF000099">
    <property type="entry name" value="Histidinol_dh"/>
    <property type="match status" value="1"/>
</dbReference>
<accession>A0A1W1W2F9</accession>
<dbReference type="InterPro" id="IPR016161">
    <property type="entry name" value="Ald_DH/histidinol_DH"/>
</dbReference>
<feature type="binding site" evidence="8 13">
    <location>
        <position position="358"/>
    </location>
    <ligand>
        <name>Zn(2+)</name>
        <dbReference type="ChEBI" id="CHEBI:29105"/>
    </ligand>
</feature>
<evidence type="ECO:0000313" key="15">
    <source>
        <dbReference type="EMBL" id="SMB99809.1"/>
    </source>
</evidence>
<evidence type="ECO:0000256" key="12">
    <source>
        <dbReference type="PIRSR" id="PIRSR000099-3"/>
    </source>
</evidence>
<evidence type="ECO:0000256" key="2">
    <source>
        <dbReference type="ARBA" id="ARBA00010178"/>
    </source>
</evidence>
<feature type="binding site" evidence="8 12">
    <location>
        <position position="358"/>
    </location>
    <ligand>
        <name>substrate</name>
    </ligand>
</feature>
<dbReference type="GO" id="GO:0051287">
    <property type="term" value="F:NAD binding"/>
    <property type="evidence" value="ECO:0007669"/>
    <property type="project" value="InterPro"/>
</dbReference>
<feature type="binding site" evidence="8 11">
    <location>
        <position position="188"/>
    </location>
    <ligand>
        <name>NAD(+)</name>
        <dbReference type="ChEBI" id="CHEBI:57540"/>
    </ligand>
</feature>
<evidence type="ECO:0000256" key="6">
    <source>
        <dbReference type="ARBA" id="ARBA00023002"/>
    </source>
</evidence>
<dbReference type="HAMAP" id="MF_01024">
    <property type="entry name" value="HisD"/>
    <property type="match status" value="1"/>
</dbReference>
<feature type="active site" description="Proton acceptor" evidence="8 10">
    <location>
        <position position="324"/>
    </location>
</feature>
<dbReference type="RefSeq" id="WP_084666757.1">
    <property type="nucleotide sequence ID" value="NZ_LT838272.1"/>
</dbReference>
<dbReference type="FunFam" id="3.40.50.1980:FF:000001">
    <property type="entry name" value="Histidinol dehydrogenase"/>
    <property type="match status" value="1"/>
</dbReference>
<dbReference type="GO" id="GO:0005829">
    <property type="term" value="C:cytosol"/>
    <property type="evidence" value="ECO:0007669"/>
    <property type="project" value="TreeGrafter"/>
</dbReference>
<comment type="pathway">
    <text evidence="8">Amino-acid biosynthesis; L-histidine biosynthesis; L-histidine from 5-phospho-alpha-D-ribose 1-diphosphate: step 9/9.</text>
</comment>
<dbReference type="GO" id="GO:0000105">
    <property type="term" value="P:L-histidine biosynthetic process"/>
    <property type="evidence" value="ECO:0007669"/>
    <property type="project" value="UniProtKB-UniRule"/>
</dbReference>
<evidence type="ECO:0000256" key="4">
    <source>
        <dbReference type="ARBA" id="ARBA00022723"/>
    </source>
</evidence>
<dbReference type="PROSITE" id="PS00611">
    <property type="entry name" value="HISOL_DEHYDROGENASE"/>
    <property type="match status" value="1"/>
</dbReference>
<dbReference type="Pfam" id="PF00815">
    <property type="entry name" value="Histidinol_dh"/>
    <property type="match status" value="1"/>
</dbReference>
<dbReference type="GO" id="GO:0008270">
    <property type="term" value="F:zinc ion binding"/>
    <property type="evidence" value="ECO:0007669"/>
    <property type="project" value="UniProtKB-UniRule"/>
</dbReference>
<feature type="binding site" evidence="8 13">
    <location>
        <position position="417"/>
    </location>
    <ligand>
        <name>Zn(2+)</name>
        <dbReference type="ChEBI" id="CHEBI:29105"/>
    </ligand>
</feature>
<feature type="binding site" evidence="8 12">
    <location>
        <position position="417"/>
    </location>
    <ligand>
        <name>substrate</name>
    </ligand>
</feature>
<dbReference type="STRING" id="698762.SAMN00808754_3104"/>
<evidence type="ECO:0000313" key="16">
    <source>
        <dbReference type="Proteomes" id="UP000192569"/>
    </source>
</evidence>
<gene>
    <name evidence="8" type="primary">hisD</name>
    <name evidence="15" type="ORF">SAMN00808754_3104</name>
</gene>
<dbReference type="CDD" id="cd06572">
    <property type="entry name" value="Histidinol_dh"/>
    <property type="match status" value="1"/>
</dbReference>
<keyword evidence="8" id="KW-0028">Amino-acid biosynthesis</keyword>
<organism evidence="15 16">
    <name type="scientific">Thermanaeromonas toyohensis ToBE</name>
    <dbReference type="NCBI Taxonomy" id="698762"/>
    <lineage>
        <taxon>Bacteria</taxon>
        <taxon>Bacillati</taxon>
        <taxon>Bacillota</taxon>
        <taxon>Clostridia</taxon>
        <taxon>Neomoorellales</taxon>
        <taxon>Neomoorellaceae</taxon>
        <taxon>Thermanaeromonas</taxon>
    </lineage>
</organism>
<keyword evidence="4 8" id="KW-0479">Metal-binding</keyword>
<keyword evidence="5 8" id="KW-0862">Zinc</keyword>
<dbReference type="Gene3D" id="3.40.50.1980">
    <property type="entry name" value="Nitrogenase molybdenum iron protein domain"/>
    <property type="match status" value="2"/>
</dbReference>
<feature type="binding site" evidence="8 12">
    <location>
        <position position="234"/>
    </location>
    <ligand>
        <name>substrate</name>
    </ligand>
</feature>
<evidence type="ECO:0000256" key="13">
    <source>
        <dbReference type="PIRSR" id="PIRSR000099-4"/>
    </source>
</evidence>
<dbReference type="InterPro" id="IPR012131">
    <property type="entry name" value="Hstdl_DH"/>
</dbReference>
<dbReference type="SUPFAM" id="SSF53720">
    <property type="entry name" value="ALDH-like"/>
    <property type="match status" value="1"/>
</dbReference>
<keyword evidence="8" id="KW-0368">Histidine biosynthesis</keyword>
<proteinExistence type="inferred from homology"/>
<feature type="binding site" evidence="8 12">
    <location>
        <position position="325"/>
    </location>
    <ligand>
        <name>substrate</name>
    </ligand>
</feature>
<dbReference type="PANTHER" id="PTHR21256:SF2">
    <property type="entry name" value="HISTIDINE BIOSYNTHESIS TRIFUNCTIONAL PROTEIN"/>
    <property type="match status" value="1"/>
</dbReference>
<keyword evidence="6 8" id="KW-0560">Oxidoreductase</keyword>
<dbReference type="InterPro" id="IPR022695">
    <property type="entry name" value="Histidinol_DH_monofunct"/>
</dbReference>
<evidence type="ECO:0000256" key="1">
    <source>
        <dbReference type="ARBA" id="ARBA00003850"/>
    </source>
</evidence>
<dbReference type="InterPro" id="IPR001692">
    <property type="entry name" value="Histidinol_DH_CS"/>
</dbReference>
<feature type="binding site" evidence="8 12">
    <location>
        <position position="256"/>
    </location>
    <ligand>
        <name>substrate</name>
    </ligand>
</feature>
<comment type="catalytic activity">
    <reaction evidence="7 8">
        <text>L-histidinol + 2 NAD(+) + H2O = L-histidine + 2 NADH + 3 H(+)</text>
        <dbReference type="Rhea" id="RHEA:20641"/>
        <dbReference type="ChEBI" id="CHEBI:15377"/>
        <dbReference type="ChEBI" id="CHEBI:15378"/>
        <dbReference type="ChEBI" id="CHEBI:57540"/>
        <dbReference type="ChEBI" id="CHEBI:57595"/>
        <dbReference type="ChEBI" id="CHEBI:57699"/>
        <dbReference type="ChEBI" id="CHEBI:57945"/>
        <dbReference type="EC" id="1.1.1.23"/>
    </reaction>
</comment>
<evidence type="ECO:0000256" key="5">
    <source>
        <dbReference type="ARBA" id="ARBA00022833"/>
    </source>
</evidence>
<evidence type="ECO:0000256" key="11">
    <source>
        <dbReference type="PIRSR" id="PIRSR000099-2"/>
    </source>
</evidence>
<dbReference type="EMBL" id="LT838272">
    <property type="protein sequence ID" value="SMB99809.1"/>
    <property type="molecule type" value="Genomic_DNA"/>
</dbReference>
<dbReference type="PANTHER" id="PTHR21256">
    <property type="entry name" value="HISTIDINOL DEHYDROGENASE HDH"/>
    <property type="match status" value="1"/>
</dbReference>
<keyword evidence="8 11" id="KW-0520">NAD</keyword>